<proteinExistence type="predicted"/>
<dbReference type="Proteomes" id="UP000583800">
    <property type="component" value="Unassembled WGS sequence"/>
</dbReference>
<sequence length="58" mass="6186">MTPRADVESGCECGHGIVSTYDLAKTDRGSGALRERIADRLPATEEITKVIGRGDRPG</sequence>
<dbReference type="AlphaFoldDB" id="A0A7X0F1B7"/>
<evidence type="ECO:0000313" key="2">
    <source>
        <dbReference type="Proteomes" id="UP000583800"/>
    </source>
</evidence>
<name>A0A7X0F1B7_9ACTN</name>
<protein>
    <submittedName>
        <fullName evidence="1">Uncharacterized protein</fullName>
    </submittedName>
</protein>
<dbReference type="EMBL" id="JACHJB010000005">
    <property type="protein sequence ID" value="MBB6352232.1"/>
    <property type="molecule type" value="Genomic_DNA"/>
</dbReference>
<comment type="caution">
    <text evidence="1">The sequence shown here is derived from an EMBL/GenBank/DDBJ whole genome shotgun (WGS) entry which is preliminary data.</text>
</comment>
<reference evidence="1 2" key="1">
    <citation type="submission" date="2020-08" db="EMBL/GenBank/DDBJ databases">
        <title>Sequencing the genomes of 1000 actinobacteria strains.</title>
        <authorList>
            <person name="Klenk H.-P."/>
        </authorList>
    </citation>
    <scope>NUCLEOTIDE SEQUENCE [LARGE SCALE GENOMIC DNA]</scope>
    <source>
        <strain evidence="1 2">DSM 45913</strain>
    </source>
</reference>
<keyword evidence="2" id="KW-1185">Reference proteome</keyword>
<accession>A0A7X0F1B7</accession>
<gene>
    <name evidence="1" type="ORF">FHU36_008828</name>
</gene>
<dbReference type="RefSeq" id="WP_185089960.1">
    <property type="nucleotide sequence ID" value="NZ_JACHJB010000005.1"/>
</dbReference>
<organism evidence="1 2">
    <name type="scientific">Nonomuraea muscovyensis</name>
    <dbReference type="NCBI Taxonomy" id="1124761"/>
    <lineage>
        <taxon>Bacteria</taxon>
        <taxon>Bacillati</taxon>
        <taxon>Actinomycetota</taxon>
        <taxon>Actinomycetes</taxon>
        <taxon>Streptosporangiales</taxon>
        <taxon>Streptosporangiaceae</taxon>
        <taxon>Nonomuraea</taxon>
    </lineage>
</organism>
<evidence type="ECO:0000313" key="1">
    <source>
        <dbReference type="EMBL" id="MBB6352232.1"/>
    </source>
</evidence>